<dbReference type="PANTHER" id="PTHR30329">
    <property type="entry name" value="STATOR ELEMENT OF FLAGELLAR MOTOR COMPLEX"/>
    <property type="match status" value="1"/>
</dbReference>
<evidence type="ECO:0000256" key="1">
    <source>
        <dbReference type="ARBA" id="ARBA00004442"/>
    </source>
</evidence>
<evidence type="ECO:0000256" key="4">
    <source>
        <dbReference type="PROSITE-ProRule" id="PRU00473"/>
    </source>
</evidence>
<feature type="domain" description="OmpA-like" evidence="6">
    <location>
        <begin position="421"/>
        <end position="537"/>
    </location>
</feature>
<name>A0A9X2XSL1_9BACT</name>
<evidence type="ECO:0000313" key="7">
    <source>
        <dbReference type="EMBL" id="MCU7547557.1"/>
    </source>
</evidence>
<dbReference type="Pfam" id="PF00691">
    <property type="entry name" value="OmpA"/>
    <property type="match status" value="1"/>
</dbReference>
<dbReference type="AlphaFoldDB" id="A0A9X2XSL1"/>
<dbReference type="CDD" id="cd07185">
    <property type="entry name" value="OmpA_C-like"/>
    <property type="match status" value="1"/>
</dbReference>
<comment type="subcellular location">
    <subcellularLocation>
        <location evidence="1">Cell outer membrane</location>
    </subcellularLocation>
</comment>
<comment type="caution">
    <text evidence="7">The sequence shown here is derived from an EMBL/GenBank/DDBJ whole genome shotgun (WGS) entry which is preliminary data.</text>
</comment>
<dbReference type="Proteomes" id="UP001155483">
    <property type="component" value="Unassembled WGS sequence"/>
</dbReference>
<accession>A0A9X2XSL1</accession>
<proteinExistence type="predicted"/>
<dbReference type="SUPFAM" id="SSF103088">
    <property type="entry name" value="OmpA-like"/>
    <property type="match status" value="1"/>
</dbReference>
<evidence type="ECO:0000313" key="8">
    <source>
        <dbReference type="Proteomes" id="UP001155483"/>
    </source>
</evidence>
<dbReference type="InterPro" id="IPR036737">
    <property type="entry name" value="OmpA-like_sf"/>
</dbReference>
<dbReference type="SUPFAM" id="SSF82171">
    <property type="entry name" value="DPP6 N-terminal domain-like"/>
    <property type="match status" value="1"/>
</dbReference>
<evidence type="ECO:0000256" key="3">
    <source>
        <dbReference type="ARBA" id="ARBA00023237"/>
    </source>
</evidence>
<dbReference type="PROSITE" id="PS51123">
    <property type="entry name" value="OMPA_2"/>
    <property type="match status" value="1"/>
</dbReference>
<protein>
    <submittedName>
        <fullName evidence="7">OmpA family protein</fullName>
    </submittedName>
</protein>
<evidence type="ECO:0000259" key="6">
    <source>
        <dbReference type="PROSITE" id="PS51123"/>
    </source>
</evidence>
<dbReference type="EMBL" id="JAOTIF010000001">
    <property type="protein sequence ID" value="MCU7547557.1"/>
    <property type="molecule type" value="Genomic_DNA"/>
</dbReference>
<dbReference type="InterPro" id="IPR006664">
    <property type="entry name" value="OMP_bac"/>
</dbReference>
<evidence type="ECO:0000256" key="2">
    <source>
        <dbReference type="ARBA" id="ARBA00023136"/>
    </source>
</evidence>
<keyword evidence="3" id="KW-0998">Cell outer membrane</keyword>
<dbReference type="PRINTS" id="PR01021">
    <property type="entry name" value="OMPADOMAIN"/>
</dbReference>
<dbReference type="PANTHER" id="PTHR30329:SF21">
    <property type="entry name" value="LIPOPROTEIN YIAD-RELATED"/>
    <property type="match status" value="1"/>
</dbReference>
<dbReference type="Pfam" id="PF07676">
    <property type="entry name" value="PD40"/>
    <property type="match status" value="2"/>
</dbReference>
<dbReference type="GO" id="GO:0009279">
    <property type="term" value="C:cell outer membrane"/>
    <property type="evidence" value="ECO:0007669"/>
    <property type="project" value="UniProtKB-SubCell"/>
</dbReference>
<feature type="signal peptide" evidence="5">
    <location>
        <begin position="1"/>
        <end position="18"/>
    </location>
</feature>
<dbReference type="InterPro" id="IPR050330">
    <property type="entry name" value="Bact_OuterMem_StrucFunc"/>
</dbReference>
<dbReference type="Gene3D" id="3.30.1330.60">
    <property type="entry name" value="OmpA-like domain"/>
    <property type="match status" value="1"/>
</dbReference>
<dbReference type="RefSeq" id="WP_279295004.1">
    <property type="nucleotide sequence ID" value="NZ_JAOTIF010000001.1"/>
</dbReference>
<keyword evidence="8" id="KW-1185">Reference proteome</keyword>
<feature type="chain" id="PRO_5040786811" evidence="5">
    <location>
        <begin position="19"/>
        <end position="537"/>
    </location>
</feature>
<evidence type="ECO:0000256" key="5">
    <source>
        <dbReference type="SAM" id="SignalP"/>
    </source>
</evidence>
<dbReference type="InterPro" id="IPR011659">
    <property type="entry name" value="WD40"/>
</dbReference>
<organism evidence="7 8">
    <name type="scientific">Paraflavisolibacter caeni</name>
    <dbReference type="NCBI Taxonomy" id="2982496"/>
    <lineage>
        <taxon>Bacteria</taxon>
        <taxon>Pseudomonadati</taxon>
        <taxon>Bacteroidota</taxon>
        <taxon>Chitinophagia</taxon>
        <taxon>Chitinophagales</taxon>
        <taxon>Chitinophagaceae</taxon>
        <taxon>Paraflavisolibacter</taxon>
    </lineage>
</organism>
<dbReference type="InterPro" id="IPR006665">
    <property type="entry name" value="OmpA-like"/>
</dbReference>
<dbReference type="CDD" id="cd15482">
    <property type="entry name" value="Sialidase_non-viral"/>
    <property type="match status" value="1"/>
</dbReference>
<keyword evidence="2 4" id="KW-0472">Membrane</keyword>
<sequence>MKQAFVLMLLAGALIAKAQPSNVNDTSGKLVPQKENIINANTIVKIENIGININSELPELRPTISADGNHLYFICQNHPYNTKYNSIRNSQDIWYSQKDSVTGKWTEAVHMEYPLNTYFFNAVFWISPDNNRLLIRNAFIDGDYAGNGVSLTYRKKNGSWSKPQALMIKNFEKYDRGQQYGATLAHDGQTLLLYMSEVKGSYNNDIYACFLQPDGTWSEPQSIGKKINLPKYNEMTPYLAADGETLYFSSDRPGGVGDNDIWMTKRLDKSWQKWSDPVNLGSPINTPDWDAFFTMDAGGEYAYMSSHVNSFGESDIVRVKLLEREKPNPVVIVSGNVFNAKTMLPLSASLVYETLPDGTIAGNGLSSPNDGSFKVVLPYDKNYSIHATADKFFAVSENLNLDSLIKVGYKEVHKDLFLVPIEIGQVVRLNNVFFDFDKWDLRPESYWELNRVVKLLNENPAIEIEMSAHTDSRGSDEYNFKLSDNRARSVMDYILSKGIAPNRIRSQGYGETKPVVPNDTDENRQLNRRVEFTILKN</sequence>
<dbReference type="PRINTS" id="PR01023">
    <property type="entry name" value="NAFLGMOTY"/>
</dbReference>
<gene>
    <name evidence="7" type="ORF">OCK74_00450</name>
</gene>
<reference evidence="7" key="1">
    <citation type="submission" date="2022-09" db="EMBL/GenBank/DDBJ databases">
        <authorList>
            <person name="Yuan C."/>
            <person name="Ke Z."/>
        </authorList>
    </citation>
    <scope>NUCLEOTIDE SEQUENCE</scope>
    <source>
        <strain evidence="7">LB-8</strain>
    </source>
</reference>
<reference evidence="7" key="2">
    <citation type="submission" date="2023-04" db="EMBL/GenBank/DDBJ databases">
        <title>Paracnuella aquatica gen. nov., sp. nov., a member of the family Chitinophagaceae isolated from a hot spring.</title>
        <authorList>
            <person name="Wang C."/>
        </authorList>
    </citation>
    <scope>NUCLEOTIDE SEQUENCE</scope>
    <source>
        <strain evidence="7">LB-8</strain>
    </source>
</reference>
<keyword evidence="5" id="KW-0732">Signal</keyword>